<dbReference type="Proteomes" id="UP001371299">
    <property type="component" value="Unassembled WGS sequence"/>
</dbReference>
<dbReference type="InterPro" id="IPR029052">
    <property type="entry name" value="Metallo-depent_PP-like"/>
</dbReference>
<feature type="domain" description="PhoD-like phosphatase metallophosphatase" evidence="1">
    <location>
        <begin position="177"/>
        <end position="534"/>
    </location>
</feature>
<feature type="domain" description="Phospholipase D N-terminal" evidence="2">
    <location>
        <begin position="68"/>
        <end position="164"/>
    </location>
</feature>
<reference evidence="3" key="1">
    <citation type="submission" date="2022-02" db="EMBL/GenBank/DDBJ databases">
        <title>Corynebacterium sp. from urogenital microbiome.</title>
        <authorList>
            <person name="Cappelli E.A."/>
            <person name="Ribeiro T.G."/>
            <person name="Peixe L."/>
        </authorList>
    </citation>
    <scope>NUCLEOTIDE SEQUENCE</scope>
    <source>
        <strain evidence="3">C21Ua_68</strain>
    </source>
</reference>
<dbReference type="InterPro" id="IPR052900">
    <property type="entry name" value="Phospholipid_Metab_Enz"/>
</dbReference>
<keyword evidence="6" id="KW-1185">Reference proteome</keyword>
<dbReference type="PROSITE" id="PS51318">
    <property type="entry name" value="TAT"/>
    <property type="match status" value="1"/>
</dbReference>
<reference evidence="4 6" key="2">
    <citation type="submission" date="2024-01" db="EMBL/GenBank/DDBJ databases">
        <title>Description of two novel Corynebacterium species isolated from human nasal passages and skin.</title>
        <authorList>
            <person name="Popowitch E."/>
            <person name="Tran T.H."/>
            <person name="Escapa I.F."/>
            <person name="Bhatt E."/>
            <person name="Sozat A.K."/>
            <person name="Roberts A.Q."/>
            <person name="Segre J.A."/>
            <person name="Kong H."/>
            <person name="Conlan S."/>
            <person name="Lemon K.P."/>
            <person name="Kelly M.S."/>
        </authorList>
    </citation>
    <scope>NUCLEOTIDE SEQUENCE [LARGE SCALE GENOMIC DNA]</scope>
    <source>
        <strain evidence="4 6">KPL2619</strain>
    </source>
</reference>
<accession>A0A9X3M2J9</accession>
<name>A0A9X3M2J9_9CORY</name>
<dbReference type="Pfam" id="PF16655">
    <property type="entry name" value="PhoD_N"/>
    <property type="match status" value="1"/>
</dbReference>
<dbReference type="InterPro" id="IPR006311">
    <property type="entry name" value="TAT_signal"/>
</dbReference>
<dbReference type="InterPro" id="IPR018946">
    <property type="entry name" value="PhoD-like_MPP"/>
</dbReference>
<dbReference type="EMBL" id="JAKMUZ010000028">
    <property type="protein sequence ID" value="MCZ9297118.1"/>
    <property type="molecule type" value="Genomic_DNA"/>
</dbReference>
<proteinExistence type="predicted"/>
<dbReference type="SUPFAM" id="SSF56300">
    <property type="entry name" value="Metallo-dependent phosphatases"/>
    <property type="match status" value="1"/>
</dbReference>
<dbReference type="Gene3D" id="2.60.40.380">
    <property type="entry name" value="Purple acid phosphatase-like, N-terminal"/>
    <property type="match status" value="1"/>
</dbReference>
<comment type="caution">
    <text evidence="3">The sequence shown here is derived from an EMBL/GenBank/DDBJ whole genome shotgun (WGS) entry which is preliminary data.</text>
</comment>
<dbReference type="RefSeq" id="WP_238802162.1">
    <property type="nucleotide sequence ID" value="NZ_JAKMUZ010000028.1"/>
</dbReference>
<dbReference type="InterPro" id="IPR019546">
    <property type="entry name" value="TAT_signal_bac_arc"/>
</dbReference>
<sequence length="563" mass="62975">MPNNSQNQSASARENVNRRRFLQTTGTAGVAIALSTAAGNTANAQSSLSPRVEQHMVEPKLGERPFLHGVASGDPIPDSVILWTRVTPEADAMPGSGLGEATQVEWEIAKDEGFGDVVERGEVTTNANQDHTVHVDPHGLEPETVYFYRFKAQDKYSPVGRTKTAPALSASPEELTFGVASCANWESGFFNAYGDIAQRGRADQLDYMIFLGDYIYEYPQREYAGNGPVRLHHPAHEIISLEDYRIRLGRYRTDENLQAAHGALPWVVVWDDHEVANDNWREGAENHTEGEEGAFLDRRKAAMQAYFEWMPVRATNPSEQGHLYRSLTFGDLVELTMMDLRTYRDEQVRFGPRKMAAEGRTMLGSEQYNWLLNKIETSSAKWNMLGNSVMFSPMNLATLQRDDKTKPVSSSLSSNITGIPVNGDQWDGYSAERRLLIDALSKHDSHTLFVTGDIHSEWAHNISKDGRIFGAEMVCASVSAPNVNEQLKLPEGNELSKLAQRYLLGANPHTRHVDLDHHGYSFVTVRPDSAEMHWLRVDNLLTAKSPVREAVTMTWRPGEGYTK</sequence>
<protein>
    <submittedName>
        <fullName evidence="3">Alkaline phosphatase D family protein</fullName>
    </submittedName>
</protein>
<dbReference type="PANTHER" id="PTHR43606">
    <property type="entry name" value="PHOSPHATASE, PUTATIVE (AFU_ORTHOLOGUE AFUA_6G08710)-RELATED"/>
    <property type="match status" value="1"/>
</dbReference>
<dbReference type="InterPro" id="IPR038607">
    <property type="entry name" value="PhoD-like_sf"/>
</dbReference>
<organism evidence="3 5">
    <name type="scientific">Corynebacterium yonathiae</name>
    <dbReference type="NCBI Taxonomy" id="2913504"/>
    <lineage>
        <taxon>Bacteria</taxon>
        <taxon>Bacillati</taxon>
        <taxon>Actinomycetota</taxon>
        <taxon>Actinomycetes</taxon>
        <taxon>Mycobacteriales</taxon>
        <taxon>Corynebacteriaceae</taxon>
        <taxon>Corynebacterium</taxon>
    </lineage>
</organism>
<evidence type="ECO:0000259" key="1">
    <source>
        <dbReference type="Pfam" id="PF09423"/>
    </source>
</evidence>
<evidence type="ECO:0000313" key="3">
    <source>
        <dbReference type="EMBL" id="MCZ9297118.1"/>
    </source>
</evidence>
<evidence type="ECO:0000313" key="4">
    <source>
        <dbReference type="EMBL" id="MEK0146454.1"/>
    </source>
</evidence>
<dbReference type="NCBIfam" id="TIGR01409">
    <property type="entry name" value="TAT_signal_seq"/>
    <property type="match status" value="1"/>
</dbReference>
<dbReference type="Proteomes" id="UP001146439">
    <property type="component" value="Unassembled WGS sequence"/>
</dbReference>
<dbReference type="AlphaFoldDB" id="A0A9X3M2J9"/>
<dbReference type="EMBL" id="JBBMGJ010000026">
    <property type="protein sequence ID" value="MEK0146454.1"/>
    <property type="molecule type" value="Genomic_DNA"/>
</dbReference>
<evidence type="ECO:0000259" key="2">
    <source>
        <dbReference type="Pfam" id="PF16655"/>
    </source>
</evidence>
<dbReference type="CDD" id="cd07389">
    <property type="entry name" value="MPP_PhoD"/>
    <property type="match status" value="1"/>
</dbReference>
<evidence type="ECO:0000313" key="6">
    <source>
        <dbReference type="Proteomes" id="UP001371299"/>
    </source>
</evidence>
<dbReference type="Pfam" id="PF09423">
    <property type="entry name" value="PhoD"/>
    <property type="match status" value="1"/>
</dbReference>
<dbReference type="PANTHER" id="PTHR43606:SF2">
    <property type="entry name" value="ALKALINE PHOSPHATASE FAMILY PROTEIN (AFU_ORTHOLOGUE AFUA_5G03860)"/>
    <property type="match status" value="1"/>
</dbReference>
<dbReference type="InterPro" id="IPR032093">
    <property type="entry name" value="PhoD_N"/>
</dbReference>
<dbReference type="Gene3D" id="3.60.21.70">
    <property type="entry name" value="PhoD-like phosphatase"/>
    <property type="match status" value="1"/>
</dbReference>
<gene>
    <name evidence="3" type="ORF">L8V22_11250</name>
    <name evidence="4" type="ORF">WMQ01_10335</name>
</gene>
<evidence type="ECO:0000313" key="5">
    <source>
        <dbReference type="Proteomes" id="UP001146439"/>
    </source>
</evidence>